<protein>
    <recommendedName>
        <fullName evidence="3">DUF2971 family protein</fullName>
    </recommendedName>
</protein>
<dbReference type="RefSeq" id="WP_004211664.1">
    <property type="nucleotide sequence ID" value="NZ_QXDC01000002.1"/>
</dbReference>
<dbReference type="AlphaFoldDB" id="A0A397PJQ2"/>
<dbReference type="InterPro" id="IPR021352">
    <property type="entry name" value="DUF2971"/>
</dbReference>
<evidence type="ECO:0000313" key="2">
    <source>
        <dbReference type="Proteomes" id="UP000266568"/>
    </source>
</evidence>
<reference evidence="1 2" key="1">
    <citation type="submission" date="2018-08" db="EMBL/GenBank/DDBJ databases">
        <title>Genomic Encyclopedia of Type Strains, Phase IV (KMG-IV): sequencing the most valuable type-strain genomes for metagenomic binning, comparative biology and taxonomic classification.</title>
        <authorList>
            <person name="Goeker M."/>
        </authorList>
    </citation>
    <scope>NUCLEOTIDE SEQUENCE [LARGE SCALE GENOMIC DNA]</scope>
    <source>
        <strain evidence="1 2">DSM 25527</strain>
    </source>
</reference>
<dbReference type="OrthoDB" id="4119964at2"/>
<proteinExistence type="predicted"/>
<evidence type="ECO:0000313" key="1">
    <source>
        <dbReference type="EMBL" id="RIA45931.1"/>
    </source>
</evidence>
<sequence length="217" mass="24937">MRLYHFVPAEHGISNIERRRLKIATFDQLNDPFELLAVASRTADERAAFRHAKAQMAERAGLLCFSRKWHNPVQWSHYAGKHSGLCLGFDVADDIVKPVQYQAKRVPFDPAILDDEEKGLAFMLELSCIKFTHWKYEDEVRAFVGLEDMDRESGKYFAEFSPKLALREVIVGAACTVTRVELARALGDLAGEVRQRKARLAFRSFRVVTQQKKDYWS</sequence>
<evidence type="ECO:0008006" key="3">
    <source>
        <dbReference type="Google" id="ProtNLM"/>
    </source>
</evidence>
<comment type="caution">
    <text evidence="1">The sequence shown here is derived from an EMBL/GenBank/DDBJ whole genome shotgun (WGS) entry which is preliminary data.</text>
</comment>
<dbReference type="Pfam" id="PF11185">
    <property type="entry name" value="DUF2971"/>
    <property type="match status" value="1"/>
</dbReference>
<keyword evidence="2" id="KW-1185">Reference proteome</keyword>
<gene>
    <name evidence="1" type="ORF">DFR49_0460</name>
</gene>
<accession>A0A397PJQ2</accession>
<organism evidence="1 2">
    <name type="scientific">Hephaestia caeni</name>
    <dbReference type="NCBI Taxonomy" id="645617"/>
    <lineage>
        <taxon>Bacteria</taxon>
        <taxon>Pseudomonadati</taxon>
        <taxon>Pseudomonadota</taxon>
        <taxon>Alphaproteobacteria</taxon>
        <taxon>Sphingomonadales</taxon>
        <taxon>Sphingomonadaceae</taxon>
        <taxon>Hephaestia</taxon>
    </lineage>
</organism>
<dbReference type="EMBL" id="QXDC01000002">
    <property type="protein sequence ID" value="RIA45931.1"/>
    <property type="molecule type" value="Genomic_DNA"/>
</dbReference>
<name>A0A397PJQ2_9SPHN</name>
<dbReference type="Proteomes" id="UP000266568">
    <property type="component" value="Unassembled WGS sequence"/>
</dbReference>